<feature type="compositionally biased region" description="Polar residues" evidence="4">
    <location>
        <begin position="152"/>
        <end position="166"/>
    </location>
</feature>
<organism evidence="6 7">
    <name type="scientific">Immersiella caudata</name>
    <dbReference type="NCBI Taxonomy" id="314043"/>
    <lineage>
        <taxon>Eukaryota</taxon>
        <taxon>Fungi</taxon>
        <taxon>Dikarya</taxon>
        <taxon>Ascomycota</taxon>
        <taxon>Pezizomycotina</taxon>
        <taxon>Sordariomycetes</taxon>
        <taxon>Sordariomycetidae</taxon>
        <taxon>Sordariales</taxon>
        <taxon>Lasiosphaeriaceae</taxon>
        <taxon>Immersiella</taxon>
    </lineage>
</organism>
<dbReference type="SUPFAM" id="SSF47459">
    <property type="entry name" value="HLH, helix-loop-helix DNA-binding domain"/>
    <property type="match status" value="1"/>
</dbReference>
<evidence type="ECO:0000256" key="3">
    <source>
        <dbReference type="SAM" id="Coils"/>
    </source>
</evidence>
<dbReference type="PANTHER" id="PTHR47787">
    <property type="entry name" value="CENTROMERE-BINDING PROTEIN 1"/>
    <property type="match status" value="1"/>
</dbReference>
<dbReference type="InterPro" id="IPR047206">
    <property type="entry name" value="bHLHzip_scCBP1-like"/>
</dbReference>
<dbReference type="Gene3D" id="4.10.280.10">
    <property type="entry name" value="Helix-loop-helix DNA-binding domain"/>
    <property type="match status" value="1"/>
</dbReference>
<gene>
    <name evidence="6" type="ORF">B0T14DRAFT_494671</name>
</gene>
<evidence type="ECO:0000313" key="6">
    <source>
        <dbReference type="EMBL" id="KAK0623140.1"/>
    </source>
</evidence>
<dbReference type="CDD" id="cd11398">
    <property type="entry name" value="bHLHzip_scCBP1"/>
    <property type="match status" value="1"/>
</dbReference>
<evidence type="ECO:0000256" key="4">
    <source>
        <dbReference type="SAM" id="MobiDB-lite"/>
    </source>
</evidence>
<proteinExistence type="predicted"/>
<reference evidence="6" key="1">
    <citation type="submission" date="2023-06" db="EMBL/GenBank/DDBJ databases">
        <title>Genome-scale phylogeny and comparative genomics of the fungal order Sordariales.</title>
        <authorList>
            <consortium name="Lawrence Berkeley National Laboratory"/>
            <person name="Hensen N."/>
            <person name="Bonometti L."/>
            <person name="Westerberg I."/>
            <person name="Brannstrom I.O."/>
            <person name="Guillou S."/>
            <person name="Cros-Aarteil S."/>
            <person name="Calhoun S."/>
            <person name="Haridas S."/>
            <person name="Kuo A."/>
            <person name="Mondo S."/>
            <person name="Pangilinan J."/>
            <person name="Riley R."/>
            <person name="Labutti K."/>
            <person name="Andreopoulos B."/>
            <person name="Lipzen A."/>
            <person name="Chen C."/>
            <person name="Yanf M."/>
            <person name="Daum C."/>
            <person name="Ng V."/>
            <person name="Clum A."/>
            <person name="Steindorff A."/>
            <person name="Ohm R."/>
            <person name="Martin F."/>
            <person name="Silar P."/>
            <person name="Natvig D."/>
            <person name="Lalanne C."/>
            <person name="Gautier V."/>
            <person name="Ament-Velasquez S.L."/>
            <person name="Kruys A."/>
            <person name="Hutchinson M.I."/>
            <person name="Powell A.J."/>
            <person name="Barry K."/>
            <person name="Miller A.N."/>
            <person name="Grigoriev I.V."/>
            <person name="Debuchy R."/>
            <person name="Gladieux P."/>
            <person name="Thoren M.H."/>
            <person name="Johannesson H."/>
        </authorList>
    </citation>
    <scope>NUCLEOTIDE SEQUENCE</scope>
    <source>
        <strain evidence="6">CBS 606.72</strain>
    </source>
</reference>
<feature type="region of interest" description="Disordered" evidence="4">
    <location>
        <begin position="119"/>
        <end position="179"/>
    </location>
</feature>
<name>A0AA39WX05_9PEZI</name>
<keyword evidence="1" id="KW-0238">DNA-binding</keyword>
<sequence>MAATVGIEHSDYTAEVANTPGQKRKRNTESSSPESRRKRGAPAASMGVADPDTQSFLDDTVSIAQAAQDHVNVDDFTALAQAAQDHNSAADTATASSTAAAALNMYPTLHVPPTTEETFAASAGGDSHHDDSAFNTSAVSQPDGLPMAAPSTLPTNGVQGEQSYRSHNPKPSVGSDEWHAMRKNNHKEVERRRRETINEGINELAKMVPGCEKNKGQILARAVAFITQLKENESQNFEKWTLEKLLTEQAIAELSESNDKLKNECERLFRELEAWKKLAQSAGLQLPQKEEPGASS</sequence>
<evidence type="ECO:0000259" key="5">
    <source>
        <dbReference type="PROSITE" id="PS50888"/>
    </source>
</evidence>
<feature type="domain" description="BHLH" evidence="5">
    <location>
        <begin position="181"/>
        <end position="229"/>
    </location>
</feature>
<dbReference type="Pfam" id="PF00010">
    <property type="entry name" value="HLH"/>
    <property type="match status" value="1"/>
</dbReference>
<dbReference type="GO" id="GO:0046983">
    <property type="term" value="F:protein dimerization activity"/>
    <property type="evidence" value="ECO:0007669"/>
    <property type="project" value="InterPro"/>
</dbReference>
<dbReference type="GO" id="GO:0003677">
    <property type="term" value="F:DNA binding"/>
    <property type="evidence" value="ECO:0007669"/>
    <property type="project" value="UniProtKB-KW"/>
</dbReference>
<dbReference type="InterPro" id="IPR036638">
    <property type="entry name" value="HLH_DNA-bd_sf"/>
</dbReference>
<dbReference type="GO" id="GO:0005634">
    <property type="term" value="C:nucleus"/>
    <property type="evidence" value="ECO:0007669"/>
    <property type="project" value="TreeGrafter"/>
</dbReference>
<comment type="caution">
    <text evidence="6">The sequence shown here is derived from an EMBL/GenBank/DDBJ whole genome shotgun (WGS) entry which is preliminary data.</text>
</comment>
<dbReference type="InterPro" id="IPR011598">
    <property type="entry name" value="bHLH_dom"/>
</dbReference>
<dbReference type="EMBL" id="JAULSU010000003">
    <property type="protein sequence ID" value="KAK0623140.1"/>
    <property type="molecule type" value="Genomic_DNA"/>
</dbReference>
<dbReference type="SMART" id="SM00353">
    <property type="entry name" value="HLH"/>
    <property type="match status" value="1"/>
</dbReference>
<keyword evidence="7" id="KW-1185">Reference proteome</keyword>
<keyword evidence="2" id="KW-0539">Nucleus</keyword>
<feature type="coiled-coil region" evidence="3">
    <location>
        <begin position="244"/>
        <end position="278"/>
    </location>
</feature>
<dbReference type="Proteomes" id="UP001175000">
    <property type="component" value="Unassembled WGS sequence"/>
</dbReference>
<dbReference type="PROSITE" id="PS50888">
    <property type="entry name" value="BHLH"/>
    <property type="match status" value="1"/>
</dbReference>
<dbReference type="AlphaFoldDB" id="A0AA39WX05"/>
<protein>
    <recommendedName>
        <fullName evidence="5">BHLH domain-containing protein</fullName>
    </recommendedName>
</protein>
<evidence type="ECO:0000256" key="1">
    <source>
        <dbReference type="ARBA" id="ARBA00023125"/>
    </source>
</evidence>
<accession>A0AA39WX05</accession>
<feature type="region of interest" description="Disordered" evidence="4">
    <location>
        <begin position="1"/>
        <end position="54"/>
    </location>
</feature>
<evidence type="ECO:0000313" key="7">
    <source>
        <dbReference type="Proteomes" id="UP001175000"/>
    </source>
</evidence>
<evidence type="ECO:0000256" key="2">
    <source>
        <dbReference type="ARBA" id="ARBA00023242"/>
    </source>
</evidence>
<dbReference type="PANTHER" id="PTHR47787:SF1">
    <property type="entry name" value="CENTROMERE-BINDING PROTEIN 1"/>
    <property type="match status" value="1"/>
</dbReference>
<dbReference type="GO" id="GO:0003700">
    <property type="term" value="F:DNA-binding transcription factor activity"/>
    <property type="evidence" value="ECO:0007669"/>
    <property type="project" value="InterPro"/>
</dbReference>
<keyword evidence="3" id="KW-0175">Coiled coil</keyword>